<dbReference type="PANTHER" id="PTHR30336">
    <property type="entry name" value="INNER MEMBRANE PROTEIN, PROBABLE PERMEASE"/>
    <property type="match status" value="1"/>
</dbReference>
<keyword evidence="1" id="KW-0812">Transmembrane</keyword>
<dbReference type="EMBL" id="JAECSB010000003">
    <property type="protein sequence ID" value="MBH5141013.1"/>
    <property type="molecule type" value="Genomic_DNA"/>
</dbReference>
<keyword evidence="4" id="KW-1185">Reference proteome</keyword>
<dbReference type="InterPro" id="IPR051599">
    <property type="entry name" value="Cell_Envelope_Assoc"/>
</dbReference>
<feature type="transmembrane region" description="Helical" evidence="1">
    <location>
        <begin position="326"/>
        <end position="348"/>
    </location>
</feature>
<gene>
    <name evidence="3" type="ORF">I3517_00050</name>
</gene>
<sequence length="350" mass="37704">MTMYTWCVGIVTAIICVTTVVRIARDPRRPAHAIWVVTSLLSVWLFVMALAAAFNPNGAIDLIFGVAMPLLVPLVLVGAALGLFANTAVVVRREGLRLATLVPAAIGGAIIVTLLVSGLWFDYLTSSFLLTAVLPLVILPGALMIIELTGFVIYSAVYAWLPRRGDAEIVTVLGCGLNGDRVTPLLASRLDRGIEAFEQAHEDGNAPWFVVSGGKGADEHISEAEAMGRYAVTKGVPPDRIVYEAESTTTEENLRLTSELLRERSIAWTRMLVVTSNFHALRAGSLARRYGIAGATLGAPTALYYLPAAFLREFAAVVTYYRKANLLMWAGLSGAWLASWCLITLVVVNG</sequence>
<evidence type="ECO:0000313" key="3">
    <source>
        <dbReference type="EMBL" id="MBH5141013.1"/>
    </source>
</evidence>
<organism evidence="3 4">
    <name type="scientific">Rhodococcus erythropolis</name>
    <name type="common">Arthrobacter picolinophilus</name>
    <dbReference type="NCBI Taxonomy" id="1833"/>
    <lineage>
        <taxon>Bacteria</taxon>
        <taxon>Bacillati</taxon>
        <taxon>Actinomycetota</taxon>
        <taxon>Actinomycetes</taxon>
        <taxon>Mycobacteriales</taxon>
        <taxon>Nocardiaceae</taxon>
        <taxon>Rhodococcus</taxon>
        <taxon>Rhodococcus erythropolis group</taxon>
    </lineage>
</organism>
<feature type="transmembrane region" description="Helical" evidence="1">
    <location>
        <begin position="127"/>
        <end position="154"/>
    </location>
</feature>
<dbReference type="Pfam" id="PF02698">
    <property type="entry name" value="DUF218"/>
    <property type="match status" value="1"/>
</dbReference>
<dbReference type="InterPro" id="IPR014729">
    <property type="entry name" value="Rossmann-like_a/b/a_fold"/>
</dbReference>
<dbReference type="GO" id="GO:0043164">
    <property type="term" value="P:Gram-negative-bacterium-type cell wall biogenesis"/>
    <property type="evidence" value="ECO:0007669"/>
    <property type="project" value="TreeGrafter"/>
</dbReference>
<keyword evidence="1" id="KW-0472">Membrane</keyword>
<feature type="transmembrane region" description="Helical" evidence="1">
    <location>
        <begin position="98"/>
        <end position="121"/>
    </location>
</feature>
<evidence type="ECO:0000256" key="1">
    <source>
        <dbReference type="SAM" id="Phobius"/>
    </source>
</evidence>
<feature type="transmembrane region" description="Helical" evidence="1">
    <location>
        <begin position="33"/>
        <end position="54"/>
    </location>
</feature>
<proteinExistence type="predicted"/>
<feature type="transmembrane region" description="Helical" evidence="1">
    <location>
        <begin position="6"/>
        <end position="24"/>
    </location>
</feature>
<protein>
    <submittedName>
        <fullName evidence="3">YdcF family protein</fullName>
    </submittedName>
</protein>
<feature type="transmembrane region" description="Helical" evidence="1">
    <location>
        <begin position="66"/>
        <end position="91"/>
    </location>
</feature>
<dbReference type="RefSeq" id="WP_197940258.1">
    <property type="nucleotide sequence ID" value="NZ_JAECSB010000003.1"/>
</dbReference>
<accession>A0A8I0ZQL7</accession>
<dbReference type="CDD" id="cd06259">
    <property type="entry name" value="YdcF-like"/>
    <property type="match status" value="1"/>
</dbReference>
<name>A0A8I0ZQL7_RHOER</name>
<dbReference type="Gene3D" id="3.40.50.620">
    <property type="entry name" value="HUPs"/>
    <property type="match status" value="1"/>
</dbReference>
<dbReference type="Proteomes" id="UP000627573">
    <property type="component" value="Unassembled WGS sequence"/>
</dbReference>
<dbReference type="PANTHER" id="PTHR30336:SF4">
    <property type="entry name" value="ENVELOPE BIOGENESIS FACTOR ELYC"/>
    <property type="match status" value="1"/>
</dbReference>
<reference evidence="3 4" key="1">
    <citation type="submission" date="2020-12" db="EMBL/GenBank/DDBJ databases">
        <title>Draft genome sequence of furan degrading bacterial strain FUR100.</title>
        <authorList>
            <person name="Woiski C."/>
        </authorList>
    </citation>
    <scope>NUCLEOTIDE SEQUENCE [LARGE SCALE GENOMIC DNA]</scope>
    <source>
        <strain evidence="3 4">FUR100</strain>
    </source>
</reference>
<feature type="transmembrane region" description="Helical" evidence="1">
    <location>
        <begin position="290"/>
        <end position="306"/>
    </location>
</feature>
<keyword evidence="1" id="KW-1133">Transmembrane helix</keyword>
<evidence type="ECO:0000259" key="2">
    <source>
        <dbReference type="Pfam" id="PF02698"/>
    </source>
</evidence>
<dbReference type="InterPro" id="IPR003848">
    <property type="entry name" value="DUF218"/>
</dbReference>
<evidence type="ECO:0000313" key="4">
    <source>
        <dbReference type="Proteomes" id="UP000627573"/>
    </source>
</evidence>
<comment type="caution">
    <text evidence="3">The sequence shown here is derived from an EMBL/GenBank/DDBJ whole genome shotgun (WGS) entry which is preliminary data.</text>
</comment>
<dbReference type="GO" id="GO:0000270">
    <property type="term" value="P:peptidoglycan metabolic process"/>
    <property type="evidence" value="ECO:0007669"/>
    <property type="project" value="TreeGrafter"/>
</dbReference>
<dbReference type="AlphaFoldDB" id="A0A8I0ZQL7"/>
<dbReference type="GO" id="GO:0005886">
    <property type="term" value="C:plasma membrane"/>
    <property type="evidence" value="ECO:0007669"/>
    <property type="project" value="TreeGrafter"/>
</dbReference>
<feature type="domain" description="DUF218" evidence="2">
    <location>
        <begin position="169"/>
        <end position="311"/>
    </location>
</feature>